<dbReference type="Proteomes" id="UP000612362">
    <property type="component" value="Unassembled WGS sequence"/>
</dbReference>
<dbReference type="RefSeq" id="WP_220193459.1">
    <property type="nucleotide sequence ID" value="NZ_BNJF01000001.1"/>
</dbReference>
<dbReference type="EMBL" id="BNJF01000001">
    <property type="protein sequence ID" value="GHO44025.1"/>
    <property type="molecule type" value="Genomic_DNA"/>
</dbReference>
<dbReference type="Pfam" id="PF00436">
    <property type="entry name" value="SSB"/>
    <property type="match status" value="1"/>
</dbReference>
<reference evidence="5" key="1">
    <citation type="submission" date="2020-10" db="EMBL/GenBank/DDBJ databases">
        <title>Taxonomic study of unclassified bacteria belonging to the class Ktedonobacteria.</title>
        <authorList>
            <person name="Yabe S."/>
            <person name="Wang C.M."/>
            <person name="Zheng Y."/>
            <person name="Sakai Y."/>
            <person name="Cavaletti L."/>
            <person name="Monciardini P."/>
            <person name="Donadio S."/>
        </authorList>
    </citation>
    <scope>NUCLEOTIDE SEQUENCE</scope>
    <source>
        <strain evidence="5">SOSP1-1</strain>
    </source>
</reference>
<accession>A0A8J3HZK9</accession>
<proteinExistence type="inferred from homology"/>
<evidence type="ECO:0000313" key="5">
    <source>
        <dbReference type="EMBL" id="GHO44025.1"/>
    </source>
</evidence>
<dbReference type="AlphaFoldDB" id="A0A8J3HZK9"/>
<sequence length="136" mass="15340">MNKIMLIGNLGTDPEMSYLSDGTAITKFSLAVNRVVGRNSSGERERETDWFRIVAWRQLAETCNTYLHKGSKVYVEGRLSQRKYTDREGIERQSIEVTLTDMEMLTPKNQQPVGSSTGGSSNYSNDDLGDLDEHPF</sequence>
<evidence type="ECO:0000256" key="3">
    <source>
        <dbReference type="PIRNR" id="PIRNR002070"/>
    </source>
</evidence>
<evidence type="ECO:0000256" key="2">
    <source>
        <dbReference type="HAMAP-Rule" id="MF_00984"/>
    </source>
</evidence>
<dbReference type="PROSITE" id="PS50935">
    <property type="entry name" value="SSB"/>
    <property type="match status" value="1"/>
</dbReference>
<dbReference type="NCBIfam" id="TIGR00621">
    <property type="entry name" value="ssb"/>
    <property type="match status" value="1"/>
</dbReference>
<dbReference type="PANTHER" id="PTHR10302">
    <property type="entry name" value="SINGLE-STRANDED DNA-BINDING PROTEIN"/>
    <property type="match status" value="1"/>
</dbReference>
<name>A0A8J3HZK9_9CHLR</name>
<dbReference type="GO" id="GO:0009295">
    <property type="term" value="C:nucleoid"/>
    <property type="evidence" value="ECO:0007669"/>
    <property type="project" value="TreeGrafter"/>
</dbReference>
<evidence type="ECO:0000256" key="1">
    <source>
        <dbReference type="ARBA" id="ARBA00023125"/>
    </source>
</evidence>
<comment type="caution">
    <text evidence="2">Lacks conserved residue(s) required for the propagation of feature annotation.</text>
</comment>
<dbReference type="InterPro" id="IPR011344">
    <property type="entry name" value="ssDNA-bd"/>
</dbReference>
<dbReference type="Gene3D" id="2.40.50.140">
    <property type="entry name" value="Nucleic acid-binding proteins"/>
    <property type="match status" value="1"/>
</dbReference>
<dbReference type="InterPro" id="IPR000424">
    <property type="entry name" value="Primosome_PriB/ssb"/>
</dbReference>
<dbReference type="HAMAP" id="MF_00984">
    <property type="entry name" value="SSB"/>
    <property type="match status" value="1"/>
</dbReference>
<dbReference type="GO" id="GO:0003697">
    <property type="term" value="F:single-stranded DNA binding"/>
    <property type="evidence" value="ECO:0007669"/>
    <property type="project" value="UniProtKB-UniRule"/>
</dbReference>
<comment type="subunit">
    <text evidence="2">Homotetramer.</text>
</comment>
<dbReference type="PANTHER" id="PTHR10302:SF27">
    <property type="entry name" value="SINGLE-STRANDED DNA-BINDING PROTEIN"/>
    <property type="match status" value="1"/>
</dbReference>
<dbReference type="GO" id="GO:0006260">
    <property type="term" value="P:DNA replication"/>
    <property type="evidence" value="ECO:0007669"/>
    <property type="project" value="InterPro"/>
</dbReference>
<gene>
    <name evidence="5" type="ORF">KSX_21880</name>
</gene>
<keyword evidence="6" id="KW-1185">Reference proteome</keyword>
<keyword evidence="1 2" id="KW-0238">DNA-binding</keyword>
<protein>
    <recommendedName>
        <fullName evidence="2 3">Single-stranded DNA-binding protein</fullName>
        <shortName evidence="2">SSB</shortName>
    </recommendedName>
</protein>
<feature type="region of interest" description="Disordered" evidence="4">
    <location>
        <begin position="103"/>
        <end position="136"/>
    </location>
</feature>
<organism evidence="5 6">
    <name type="scientific">Ktedonospora formicarum</name>
    <dbReference type="NCBI Taxonomy" id="2778364"/>
    <lineage>
        <taxon>Bacteria</taxon>
        <taxon>Bacillati</taxon>
        <taxon>Chloroflexota</taxon>
        <taxon>Ktedonobacteria</taxon>
        <taxon>Ktedonobacterales</taxon>
        <taxon>Ktedonobacteraceae</taxon>
        <taxon>Ktedonospora</taxon>
    </lineage>
</organism>
<dbReference type="InterPro" id="IPR012340">
    <property type="entry name" value="NA-bd_OB-fold"/>
</dbReference>
<comment type="caution">
    <text evidence="5">The sequence shown here is derived from an EMBL/GenBank/DDBJ whole genome shotgun (WGS) entry which is preliminary data.</text>
</comment>
<evidence type="ECO:0000313" key="6">
    <source>
        <dbReference type="Proteomes" id="UP000612362"/>
    </source>
</evidence>
<dbReference type="SUPFAM" id="SSF50249">
    <property type="entry name" value="Nucleic acid-binding proteins"/>
    <property type="match status" value="1"/>
</dbReference>
<dbReference type="PIRSF" id="PIRSF002070">
    <property type="entry name" value="SSB"/>
    <property type="match status" value="1"/>
</dbReference>
<evidence type="ECO:0000256" key="4">
    <source>
        <dbReference type="SAM" id="MobiDB-lite"/>
    </source>
</evidence>
<dbReference type="CDD" id="cd04496">
    <property type="entry name" value="SSB_OBF"/>
    <property type="match status" value="1"/>
</dbReference>